<keyword evidence="4" id="KW-1185">Reference proteome</keyword>
<dbReference type="SUPFAM" id="SSF51735">
    <property type="entry name" value="NAD(P)-binding Rossmann-fold domains"/>
    <property type="match status" value="1"/>
</dbReference>
<dbReference type="Gene3D" id="3.40.50.720">
    <property type="entry name" value="NAD(P)-binding Rossmann-like Domain"/>
    <property type="match status" value="1"/>
</dbReference>
<dbReference type="InterPro" id="IPR036291">
    <property type="entry name" value="NAD(P)-bd_dom_sf"/>
</dbReference>
<keyword evidence="2" id="KW-0560">Oxidoreductase</keyword>
<evidence type="ECO:0000256" key="2">
    <source>
        <dbReference type="ARBA" id="ARBA00023002"/>
    </source>
</evidence>
<dbReference type="InterPro" id="IPR050259">
    <property type="entry name" value="SDR"/>
</dbReference>
<protein>
    <submittedName>
        <fullName evidence="3">SDR family oxidoreductase</fullName>
    </submittedName>
</protein>
<organism evidence="3 4">
    <name type="scientific">Microbacterium rhizomatis</name>
    <dbReference type="NCBI Taxonomy" id="1631477"/>
    <lineage>
        <taxon>Bacteria</taxon>
        <taxon>Bacillati</taxon>
        <taxon>Actinomycetota</taxon>
        <taxon>Actinomycetes</taxon>
        <taxon>Micrococcales</taxon>
        <taxon>Microbacteriaceae</taxon>
        <taxon>Microbacterium</taxon>
    </lineage>
</organism>
<dbReference type="RefSeq" id="WP_150450450.1">
    <property type="nucleotide sequence ID" value="NZ_VYSA01000006.1"/>
</dbReference>
<dbReference type="GO" id="GO:0032787">
    <property type="term" value="P:monocarboxylic acid metabolic process"/>
    <property type="evidence" value="ECO:0007669"/>
    <property type="project" value="UniProtKB-ARBA"/>
</dbReference>
<evidence type="ECO:0000313" key="3">
    <source>
        <dbReference type="EMBL" id="KAA9104991.1"/>
    </source>
</evidence>
<dbReference type="EMBL" id="VYSA01000006">
    <property type="protein sequence ID" value="KAA9104991.1"/>
    <property type="molecule type" value="Genomic_DNA"/>
</dbReference>
<dbReference type="Pfam" id="PF13561">
    <property type="entry name" value="adh_short_C2"/>
    <property type="match status" value="1"/>
</dbReference>
<dbReference type="AlphaFoldDB" id="A0A5J5IZB7"/>
<dbReference type="PRINTS" id="PR00081">
    <property type="entry name" value="GDHRDH"/>
</dbReference>
<dbReference type="FunFam" id="3.40.50.720:FF:000084">
    <property type="entry name" value="Short-chain dehydrogenase reductase"/>
    <property type="match status" value="1"/>
</dbReference>
<dbReference type="InterPro" id="IPR002347">
    <property type="entry name" value="SDR_fam"/>
</dbReference>
<accession>A0A5J5IZB7</accession>
<name>A0A5J5IZB7_9MICO</name>
<reference evidence="4" key="1">
    <citation type="submission" date="2019-09" db="EMBL/GenBank/DDBJ databases">
        <title>Mumia zhuanghuii sp. nov. isolated from the intestinal contents of plateau pika (Ochotona curzoniae) in the Qinghai-Tibet plateau of China.</title>
        <authorList>
            <person name="Tian Z."/>
        </authorList>
    </citation>
    <scope>NUCLEOTIDE SEQUENCE [LARGE SCALE GENOMIC DNA]</scope>
    <source>
        <strain evidence="4">JCM 30598</strain>
    </source>
</reference>
<dbReference type="Proteomes" id="UP000325827">
    <property type="component" value="Unassembled WGS sequence"/>
</dbReference>
<comment type="similarity">
    <text evidence="1">Belongs to the short-chain dehydrogenases/reductases (SDR) family.</text>
</comment>
<dbReference type="PANTHER" id="PTHR42879:SF6">
    <property type="entry name" value="NADPH-DEPENDENT REDUCTASE BACG"/>
    <property type="match status" value="1"/>
</dbReference>
<dbReference type="PROSITE" id="PS00061">
    <property type="entry name" value="ADH_SHORT"/>
    <property type="match status" value="1"/>
</dbReference>
<dbReference type="PRINTS" id="PR00080">
    <property type="entry name" value="SDRFAMILY"/>
</dbReference>
<dbReference type="GO" id="GO:0016491">
    <property type="term" value="F:oxidoreductase activity"/>
    <property type="evidence" value="ECO:0007669"/>
    <property type="project" value="UniProtKB-KW"/>
</dbReference>
<dbReference type="OrthoDB" id="8959163at2"/>
<sequence>MDLQLTGRSAVVTGASKGIGLAVTRALVDEGAHVVAGARTLSRELDALVHAGGVDFFAVDLSTPDGPAALIEHARASGDIDVLVNNVGAVAPRLDGILGVTDAEWQSSLDLTLLAAVRTIRAAVPALEQAGGGSIVTISSVNAVLPDPLVVDYSAAKAALTNYCKSLSKVVGASGIRVNTISPGPVETALWLGEHGVAQTVSGAGGGTPAQIAAAAAAQAVTGRFTRPEEVADLVLVLSSGRFANITGADFRIDGGLIQTL</sequence>
<evidence type="ECO:0000256" key="1">
    <source>
        <dbReference type="ARBA" id="ARBA00006484"/>
    </source>
</evidence>
<evidence type="ECO:0000313" key="4">
    <source>
        <dbReference type="Proteomes" id="UP000325827"/>
    </source>
</evidence>
<dbReference type="PANTHER" id="PTHR42879">
    <property type="entry name" value="3-OXOACYL-(ACYL-CARRIER-PROTEIN) REDUCTASE"/>
    <property type="match status" value="1"/>
</dbReference>
<proteinExistence type="inferred from homology"/>
<comment type="caution">
    <text evidence="3">The sequence shown here is derived from an EMBL/GenBank/DDBJ whole genome shotgun (WGS) entry which is preliminary data.</text>
</comment>
<gene>
    <name evidence="3" type="ORF">F6B43_18255</name>
</gene>
<dbReference type="InterPro" id="IPR020904">
    <property type="entry name" value="Sc_DH/Rdtase_CS"/>
</dbReference>